<evidence type="ECO:0000256" key="5">
    <source>
        <dbReference type="ARBA" id="ARBA00023159"/>
    </source>
</evidence>
<organism evidence="15 16">
    <name type="scientific">Myotis davidii</name>
    <name type="common">David's myotis</name>
    <dbReference type="NCBI Taxonomy" id="225400"/>
    <lineage>
        <taxon>Eukaryota</taxon>
        <taxon>Metazoa</taxon>
        <taxon>Chordata</taxon>
        <taxon>Craniata</taxon>
        <taxon>Vertebrata</taxon>
        <taxon>Euteleostomi</taxon>
        <taxon>Mammalia</taxon>
        <taxon>Eutheria</taxon>
        <taxon>Laurasiatheria</taxon>
        <taxon>Chiroptera</taxon>
        <taxon>Yangochiroptera</taxon>
        <taxon>Vespertilionidae</taxon>
        <taxon>Myotis</taxon>
    </lineage>
</organism>
<dbReference type="InterPro" id="IPR036390">
    <property type="entry name" value="WH_DNA-bd_sf"/>
</dbReference>
<dbReference type="SUPFAM" id="SSF46785">
    <property type="entry name" value="Winged helix' DNA-binding domain"/>
    <property type="match status" value="1"/>
</dbReference>
<keyword evidence="2" id="KW-0227">DNA damage</keyword>
<dbReference type="FunFam" id="1.10.10.10:FF:000245">
    <property type="entry name" value="forkhead box protein M1 isoform X2"/>
    <property type="match status" value="1"/>
</dbReference>
<reference evidence="16" key="1">
    <citation type="journal article" date="2013" name="Science">
        <title>Comparative analysis of bat genomes provides insight into the evolution of flight and immunity.</title>
        <authorList>
            <person name="Zhang G."/>
            <person name="Cowled C."/>
            <person name="Shi Z."/>
            <person name="Huang Z."/>
            <person name="Bishop-Lilly K.A."/>
            <person name="Fang X."/>
            <person name="Wynne J.W."/>
            <person name="Xiong Z."/>
            <person name="Baker M.L."/>
            <person name="Zhao W."/>
            <person name="Tachedjian M."/>
            <person name="Zhu Y."/>
            <person name="Zhou P."/>
            <person name="Jiang X."/>
            <person name="Ng J."/>
            <person name="Yang L."/>
            <person name="Wu L."/>
            <person name="Xiao J."/>
            <person name="Feng Y."/>
            <person name="Chen Y."/>
            <person name="Sun X."/>
            <person name="Zhang Y."/>
            <person name="Marsh G.A."/>
            <person name="Crameri G."/>
            <person name="Broder C.C."/>
            <person name="Frey K.G."/>
            <person name="Wang L.F."/>
            <person name="Wang J."/>
        </authorList>
    </citation>
    <scope>NUCLEOTIDE SEQUENCE [LARGE SCALE GENOMIC DNA]</scope>
</reference>
<evidence type="ECO:0000256" key="8">
    <source>
        <dbReference type="ARBA" id="ARBA00023242"/>
    </source>
</evidence>
<feature type="domain" description="Fork-head" evidence="14">
    <location>
        <begin position="47"/>
        <end position="139"/>
    </location>
</feature>
<evidence type="ECO:0000313" key="16">
    <source>
        <dbReference type="Proteomes" id="UP000010556"/>
    </source>
</evidence>
<evidence type="ECO:0000256" key="13">
    <source>
        <dbReference type="SAM" id="MobiDB-lite"/>
    </source>
</evidence>
<evidence type="ECO:0000256" key="6">
    <source>
        <dbReference type="ARBA" id="ARBA00023163"/>
    </source>
</evidence>
<evidence type="ECO:0000256" key="1">
    <source>
        <dbReference type="ARBA" id="ARBA00004123"/>
    </source>
</evidence>
<keyword evidence="9" id="KW-0131">Cell cycle</keyword>
<dbReference type="EMBL" id="KB111634">
    <property type="protein sequence ID" value="ELK25689.1"/>
    <property type="molecule type" value="Genomic_DNA"/>
</dbReference>
<name>L5LH80_MYODS</name>
<dbReference type="GO" id="GO:0000086">
    <property type="term" value="P:G2/M transition of mitotic cell cycle"/>
    <property type="evidence" value="ECO:0007669"/>
    <property type="project" value="InterPro"/>
</dbReference>
<gene>
    <name evidence="15" type="ORF">MDA_GLEAN10005104</name>
</gene>
<keyword evidence="5" id="KW-0010">Activator</keyword>
<evidence type="ECO:0000256" key="3">
    <source>
        <dbReference type="ARBA" id="ARBA00023015"/>
    </source>
</evidence>
<dbReference type="InterPro" id="IPR001766">
    <property type="entry name" value="Fork_head_dom"/>
</dbReference>
<feature type="region of interest" description="Disordered" evidence="13">
    <location>
        <begin position="1"/>
        <end position="42"/>
    </location>
</feature>
<dbReference type="CDD" id="cd20029">
    <property type="entry name" value="FH_FOXM"/>
    <property type="match status" value="1"/>
</dbReference>
<dbReference type="GO" id="GO:0006357">
    <property type="term" value="P:regulation of transcription by RNA polymerase II"/>
    <property type="evidence" value="ECO:0007669"/>
    <property type="project" value="TreeGrafter"/>
</dbReference>
<dbReference type="GO" id="GO:0000977">
    <property type="term" value="F:RNA polymerase II transcription regulatory region sequence-specific DNA binding"/>
    <property type="evidence" value="ECO:0007669"/>
    <property type="project" value="TreeGrafter"/>
</dbReference>
<comment type="subcellular location">
    <subcellularLocation>
        <location evidence="1 12">Nucleus</location>
    </subcellularLocation>
</comment>
<dbReference type="InterPro" id="IPR047516">
    <property type="entry name" value="FH_FOXM1"/>
</dbReference>
<feature type="DNA-binding region" description="Fork-head" evidence="12">
    <location>
        <begin position="47"/>
        <end position="139"/>
    </location>
</feature>
<dbReference type="InterPro" id="IPR036388">
    <property type="entry name" value="WH-like_DNA-bd_sf"/>
</dbReference>
<dbReference type="GO" id="GO:0006281">
    <property type="term" value="P:DNA repair"/>
    <property type="evidence" value="ECO:0007669"/>
    <property type="project" value="UniProtKB-KW"/>
</dbReference>
<evidence type="ECO:0000313" key="15">
    <source>
        <dbReference type="EMBL" id="ELK25689.1"/>
    </source>
</evidence>
<evidence type="ECO:0000259" key="14">
    <source>
        <dbReference type="PROSITE" id="PS50039"/>
    </source>
</evidence>
<protein>
    <recommendedName>
        <fullName evidence="11">Forkhead box protein M1</fullName>
    </recommendedName>
</protein>
<proteinExistence type="predicted"/>
<dbReference type="GO" id="GO:0005634">
    <property type="term" value="C:nucleus"/>
    <property type="evidence" value="ECO:0007669"/>
    <property type="project" value="UniProtKB-SubCell"/>
</dbReference>
<dbReference type="SMART" id="SM00339">
    <property type="entry name" value="FH"/>
    <property type="match status" value="1"/>
</dbReference>
<comment type="function">
    <text evidence="10">Transcription factor regulating the expression of cell cycle genes essential for DNA replication and mitosis. Plays a role in the control of cell proliferation. Also plays a role in DNA break repair, participating in the DNA damage checkpoint response. Promotes transcription of PHB2.</text>
</comment>
<dbReference type="InterPro" id="IPR042839">
    <property type="entry name" value="FOXM1"/>
</dbReference>
<dbReference type="GO" id="GO:0003700">
    <property type="term" value="F:DNA-binding transcription factor activity"/>
    <property type="evidence" value="ECO:0007669"/>
    <property type="project" value="InterPro"/>
</dbReference>
<keyword evidence="7" id="KW-0234">DNA repair</keyword>
<evidence type="ECO:0000256" key="9">
    <source>
        <dbReference type="ARBA" id="ARBA00023306"/>
    </source>
</evidence>
<dbReference type="Gene3D" id="1.10.10.10">
    <property type="entry name" value="Winged helix-like DNA-binding domain superfamily/Winged helix DNA-binding domain"/>
    <property type="match status" value="1"/>
</dbReference>
<keyword evidence="4 12" id="KW-0238">DNA-binding</keyword>
<keyword evidence="3" id="KW-0805">Transcription regulation</keyword>
<dbReference type="AlphaFoldDB" id="L5LH80"/>
<dbReference type="Proteomes" id="UP000010556">
    <property type="component" value="Unassembled WGS sequence"/>
</dbReference>
<dbReference type="GO" id="GO:0042127">
    <property type="term" value="P:regulation of cell population proliferation"/>
    <property type="evidence" value="ECO:0007669"/>
    <property type="project" value="TreeGrafter"/>
</dbReference>
<dbReference type="PRINTS" id="PR00053">
    <property type="entry name" value="FORKHEAD"/>
</dbReference>
<keyword evidence="6" id="KW-0804">Transcription</keyword>
<dbReference type="PANTHER" id="PTHR46878">
    <property type="entry name" value="FORKHEAD BOX PROTEIN M1"/>
    <property type="match status" value="1"/>
</dbReference>
<evidence type="ECO:0000256" key="12">
    <source>
        <dbReference type="PROSITE-ProRule" id="PRU00089"/>
    </source>
</evidence>
<dbReference type="Pfam" id="PF00250">
    <property type="entry name" value="Forkhead"/>
    <property type="match status" value="1"/>
</dbReference>
<evidence type="ECO:0000256" key="11">
    <source>
        <dbReference type="ARBA" id="ARBA00072725"/>
    </source>
</evidence>
<keyword evidence="8 12" id="KW-0539">Nucleus</keyword>
<keyword evidence="16" id="KW-1185">Reference proteome</keyword>
<evidence type="ECO:0000256" key="4">
    <source>
        <dbReference type="ARBA" id="ARBA00023125"/>
    </source>
</evidence>
<evidence type="ECO:0000256" key="2">
    <source>
        <dbReference type="ARBA" id="ARBA00022763"/>
    </source>
</evidence>
<dbReference type="PANTHER" id="PTHR46878:SF1">
    <property type="entry name" value="FORKHEAD BOX PROTEIN M1"/>
    <property type="match status" value="1"/>
</dbReference>
<accession>L5LH80</accession>
<evidence type="ECO:0000256" key="10">
    <source>
        <dbReference type="ARBA" id="ARBA00053415"/>
    </source>
</evidence>
<sequence length="139" mass="16014">MSSDGLGSCGIKQGMEGKENQHLEPSQVKVEEPPGGSISQQDSVSEWLPYSYMAMIQFTINSTERKHMTLKIIYTWIKAHFPYFKHMAKPGWKNSIRRNLSLHDMFVRETSAKGKVSFWTIHLSANQYFTLDQVSEQQK</sequence>
<evidence type="ECO:0000256" key="7">
    <source>
        <dbReference type="ARBA" id="ARBA00023204"/>
    </source>
</evidence>
<dbReference type="PROSITE" id="PS50039">
    <property type="entry name" value="FORK_HEAD_3"/>
    <property type="match status" value="1"/>
</dbReference>